<dbReference type="PROSITE" id="PS50931">
    <property type="entry name" value="HTH_LYSR"/>
    <property type="match status" value="1"/>
</dbReference>
<proteinExistence type="inferred from homology"/>
<dbReference type="PANTHER" id="PTHR30346:SF28">
    <property type="entry name" value="HTH-TYPE TRANSCRIPTIONAL REGULATOR CYNR"/>
    <property type="match status" value="1"/>
</dbReference>
<keyword evidence="4" id="KW-0804">Transcription</keyword>
<dbReference type="SUPFAM" id="SSF46785">
    <property type="entry name" value="Winged helix' DNA-binding domain"/>
    <property type="match status" value="1"/>
</dbReference>
<dbReference type="PRINTS" id="PR00039">
    <property type="entry name" value="HTHLYSR"/>
</dbReference>
<gene>
    <name evidence="6" type="ORF">R2D22_03740</name>
</gene>
<sequence length="297" mass="31372">MELRQLRYFVAVAEEGGFGRAAERLTIVQSAVSQQIGRLERELGVVLFDRTTRRVRLSGAGERLLPEARAVLAAADRTARVAADIVAGDDGVLRLGGIHAPGDRIDRMLAELAAAAPGLRLSLRRLPVAARLAAVRDGELDAALVRAASSVPGLELLPLWRDPLYAALPAQHPLAAEPVLRLEQPARLPLRLAPRDANPPFHDLITGALRAVGVVPVPGPAFSDLRATLTAIGTDPEPSWTVFYEVRGLPTAPRVAVRPLAAPTVTTSLAVRPGPPGPALRHLLGALRAVGSPDEAG</sequence>
<accession>A0ABZ0LP06</accession>
<dbReference type="InterPro" id="IPR036388">
    <property type="entry name" value="WH-like_DNA-bd_sf"/>
</dbReference>
<comment type="similarity">
    <text evidence="1">Belongs to the LysR transcriptional regulatory family.</text>
</comment>
<dbReference type="EMBL" id="CP137573">
    <property type="protein sequence ID" value="WOX20549.1"/>
    <property type="molecule type" value="Genomic_DNA"/>
</dbReference>
<keyword evidence="3" id="KW-0238">DNA-binding</keyword>
<evidence type="ECO:0000256" key="4">
    <source>
        <dbReference type="ARBA" id="ARBA00023163"/>
    </source>
</evidence>
<name>A0ABZ0LP06_9ACTN</name>
<evidence type="ECO:0000256" key="1">
    <source>
        <dbReference type="ARBA" id="ARBA00009437"/>
    </source>
</evidence>
<evidence type="ECO:0000259" key="5">
    <source>
        <dbReference type="PROSITE" id="PS50931"/>
    </source>
</evidence>
<evidence type="ECO:0000313" key="7">
    <source>
        <dbReference type="Proteomes" id="UP001301731"/>
    </source>
</evidence>
<keyword evidence="7" id="KW-1185">Reference proteome</keyword>
<dbReference type="Gene3D" id="3.40.190.10">
    <property type="entry name" value="Periplasmic binding protein-like II"/>
    <property type="match status" value="2"/>
</dbReference>
<dbReference type="RefSeq" id="WP_318101201.1">
    <property type="nucleotide sequence ID" value="NZ_CP137573.1"/>
</dbReference>
<dbReference type="CDD" id="cd08414">
    <property type="entry name" value="PBP2_LTTR_aromatics_like"/>
    <property type="match status" value="1"/>
</dbReference>
<evidence type="ECO:0000256" key="2">
    <source>
        <dbReference type="ARBA" id="ARBA00023015"/>
    </source>
</evidence>
<dbReference type="Proteomes" id="UP001301731">
    <property type="component" value="Chromosome"/>
</dbReference>
<organism evidence="6 7">
    <name type="scientific">Streptomyces solicathayae</name>
    <dbReference type="NCBI Taxonomy" id="3081768"/>
    <lineage>
        <taxon>Bacteria</taxon>
        <taxon>Bacillati</taxon>
        <taxon>Actinomycetota</taxon>
        <taxon>Actinomycetes</taxon>
        <taxon>Kitasatosporales</taxon>
        <taxon>Streptomycetaceae</taxon>
        <taxon>Streptomyces</taxon>
    </lineage>
</organism>
<dbReference type="SUPFAM" id="SSF53850">
    <property type="entry name" value="Periplasmic binding protein-like II"/>
    <property type="match status" value="1"/>
</dbReference>
<dbReference type="Pfam" id="PF03466">
    <property type="entry name" value="LysR_substrate"/>
    <property type="match status" value="1"/>
</dbReference>
<feature type="domain" description="HTH lysR-type" evidence="5">
    <location>
        <begin position="1"/>
        <end position="58"/>
    </location>
</feature>
<dbReference type="InterPro" id="IPR036390">
    <property type="entry name" value="WH_DNA-bd_sf"/>
</dbReference>
<reference evidence="6 7" key="1">
    <citation type="submission" date="2023-10" db="EMBL/GenBank/DDBJ databases">
        <title>The genome sequence of Streptomyces sp. HUAS YS2.</title>
        <authorList>
            <person name="Mo P."/>
        </authorList>
    </citation>
    <scope>NUCLEOTIDE SEQUENCE [LARGE SCALE GENOMIC DNA]</scope>
    <source>
        <strain evidence="6 7">HUAS YS2</strain>
    </source>
</reference>
<keyword evidence="2" id="KW-0805">Transcription regulation</keyword>
<evidence type="ECO:0000313" key="6">
    <source>
        <dbReference type="EMBL" id="WOX20549.1"/>
    </source>
</evidence>
<evidence type="ECO:0000256" key="3">
    <source>
        <dbReference type="ARBA" id="ARBA00023125"/>
    </source>
</evidence>
<protein>
    <submittedName>
        <fullName evidence="6">LysR family transcriptional regulator</fullName>
    </submittedName>
</protein>
<dbReference type="InterPro" id="IPR000847">
    <property type="entry name" value="LysR_HTH_N"/>
</dbReference>
<dbReference type="PANTHER" id="PTHR30346">
    <property type="entry name" value="TRANSCRIPTIONAL DUAL REGULATOR HCAR-RELATED"/>
    <property type="match status" value="1"/>
</dbReference>
<dbReference type="InterPro" id="IPR005119">
    <property type="entry name" value="LysR_subst-bd"/>
</dbReference>
<dbReference type="Gene3D" id="1.10.10.10">
    <property type="entry name" value="Winged helix-like DNA-binding domain superfamily/Winged helix DNA-binding domain"/>
    <property type="match status" value="1"/>
</dbReference>
<dbReference type="Pfam" id="PF00126">
    <property type="entry name" value="HTH_1"/>
    <property type="match status" value="1"/>
</dbReference>